<dbReference type="PROSITE" id="PS01180">
    <property type="entry name" value="CUB"/>
    <property type="match status" value="3"/>
</dbReference>
<dbReference type="VEuPathDB" id="VectorBase:ISCI016962"/>
<name>B7PBS6_IXOSC</name>
<dbReference type="InterPro" id="IPR035914">
    <property type="entry name" value="Sperma_CUB_dom_sf"/>
</dbReference>
<dbReference type="SMART" id="SM00042">
    <property type="entry name" value="CUB"/>
    <property type="match status" value="3"/>
</dbReference>
<dbReference type="EMBL" id="ABJB011000497">
    <property type="status" value="NOT_ANNOTATED_CDS"/>
    <property type="molecule type" value="Genomic_DNA"/>
</dbReference>
<dbReference type="PaxDb" id="6945-B7PBS6"/>
<dbReference type="EMBL" id="ABJB010256506">
    <property type="status" value="NOT_ANNOTATED_CDS"/>
    <property type="molecule type" value="Genomic_DNA"/>
</dbReference>
<accession>B7PBS6</accession>
<feature type="domain" description="CUB" evidence="4">
    <location>
        <begin position="243"/>
        <end position="366"/>
    </location>
</feature>
<sequence length="506" mass="56858">MAVKSALMAGLLLMLMMLQGPSLILVNAVNPGCRCVVFDSMYGKEHGIFTSPNWPTPYEANMDCLLYTFIGGPDDIVELTFDEFDVQKMSFECLYGDFVRLFLHLNETGVDASSGWNSLLCGKEADIEQVHYSSGRTLVFEFHTDWRHGDNTGFRGTYRFIGRSNCLNSPDMIVVHDGKDKLARVIGQFCNTNYYVELLSTGPDMYVEFISRSHFPGQGFKASYHFEEELHYALGAPSTGSSCDQLFSSSAGRNGSFVSPGYPDGYPPDTRCTYHFSGEGIERAQIIFLDFDLFRPEESYHTCDGADVVMVFISINGQRDRVDNFCGQDLPNQVMSTGRNLTLEFRSHHYAGNVTVRGFRALYQFVTNFGITTGRQDTTMACGFAFNSSDSSNGTFTSPNWPGVYPRDTECHYFFHGLPGEKVFVEFAYFDIEGLPPCTAETASDYIEFSNFHTADRKIPRHCGMQKPSNVESEGDFFRVTFKTNDRFDGTGFSAQYQFRSIVGKQ</sequence>
<evidence type="ECO:0000256" key="3">
    <source>
        <dbReference type="SAM" id="SignalP"/>
    </source>
</evidence>
<keyword evidence="1" id="KW-1015">Disulfide bond</keyword>
<keyword evidence="7" id="KW-1185">Reference proteome</keyword>
<dbReference type="FunFam" id="2.60.120.290:FF:000058">
    <property type="entry name" value="CUB domaincontaining protein"/>
    <property type="match status" value="1"/>
</dbReference>
<dbReference type="EMBL" id="DS678998">
    <property type="protein sequence ID" value="EEC04048.1"/>
    <property type="molecule type" value="Genomic_DNA"/>
</dbReference>
<reference evidence="5 7" key="1">
    <citation type="submission" date="2008-03" db="EMBL/GenBank/DDBJ databases">
        <title>Annotation of Ixodes scapularis.</title>
        <authorList>
            <consortium name="Ixodes scapularis Genome Project Consortium"/>
            <person name="Caler E."/>
            <person name="Hannick L.I."/>
            <person name="Bidwell S."/>
            <person name="Joardar V."/>
            <person name="Thiagarajan M."/>
            <person name="Amedeo P."/>
            <person name="Galinsky K.J."/>
            <person name="Schobel S."/>
            <person name="Inman J."/>
            <person name="Hostetler J."/>
            <person name="Miller J."/>
            <person name="Hammond M."/>
            <person name="Megy K."/>
            <person name="Lawson D."/>
            <person name="Kodira C."/>
            <person name="Sutton G."/>
            <person name="Meyer J."/>
            <person name="Hill C.A."/>
            <person name="Birren B."/>
            <person name="Nene V."/>
            <person name="Collins F."/>
            <person name="Alarcon-Chaidez F."/>
            <person name="Wikel S."/>
            <person name="Strausberg R."/>
        </authorList>
    </citation>
    <scope>NUCLEOTIDE SEQUENCE [LARGE SCALE GENOMIC DNA]</scope>
    <source>
        <strain evidence="7">Wikel</strain>
        <strain evidence="5">Wikel colony</strain>
    </source>
</reference>
<feature type="domain" description="CUB" evidence="4">
    <location>
        <begin position="33"/>
        <end position="161"/>
    </location>
</feature>
<feature type="domain" description="CUB" evidence="4">
    <location>
        <begin position="382"/>
        <end position="500"/>
    </location>
</feature>
<dbReference type="FunFam" id="2.60.120.290:FF:000083">
    <property type="entry name" value="Suppressor of lurcher protein 1"/>
    <property type="match status" value="1"/>
</dbReference>
<dbReference type="PANTHER" id="PTHR47537:SF2">
    <property type="entry name" value="CUBILIN"/>
    <property type="match status" value="1"/>
</dbReference>
<dbReference type="CDD" id="cd00041">
    <property type="entry name" value="CUB"/>
    <property type="match status" value="3"/>
</dbReference>
<dbReference type="EMBL" id="ABJB010887795">
    <property type="status" value="NOT_ANNOTATED_CDS"/>
    <property type="molecule type" value="Genomic_DNA"/>
</dbReference>
<dbReference type="EMBL" id="ABJB010943129">
    <property type="status" value="NOT_ANNOTATED_CDS"/>
    <property type="molecule type" value="Genomic_DNA"/>
</dbReference>
<evidence type="ECO:0000313" key="6">
    <source>
        <dbReference type="EnsemblMetazoa" id="ISCW016962-PA"/>
    </source>
</evidence>
<dbReference type="PANTHER" id="PTHR47537">
    <property type="entry name" value="CUBILIN"/>
    <property type="match status" value="1"/>
</dbReference>
<comment type="caution">
    <text evidence="2">Lacks conserved residue(s) required for the propagation of feature annotation.</text>
</comment>
<protein>
    <recommendedName>
        <fullName evidence="4">CUB domain-containing protein</fullName>
    </recommendedName>
</protein>
<dbReference type="InterPro" id="IPR053207">
    <property type="entry name" value="Non-NMDA_GluR_Accessory"/>
</dbReference>
<dbReference type="VEuPathDB" id="VectorBase:ISCP_024570"/>
<dbReference type="EMBL" id="ABJB010363001">
    <property type="status" value="NOT_ANNOTATED_CDS"/>
    <property type="molecule type" value="Genomic_DNA"/>
</dbReference>
<evidence type="ECO:0000256" key="2">
    <source>
        <dbReference type="PROSITE-ProRule" id="PRU00059"/>
    </source>
</evidence>
<dbReference type="STRING" id="6945.B7PBS6"/>
<proteinExistence type="predicted"/>
<dbReference type="Pfam" id="PF00431">
    <property type="entry name" value="CUB"/>
    <property type="match status" value="4"/>
</dbReference>
<evidence type="ECO:0000256" key="1">
    <source>
        <dbReference type="ARBA" id="ARBA00023157"/>
    </source>
</evidence>
<evidence type="ECO:0000313" key="7">
    <source>
        <dbReference type="Proteomes" id="UP000001555"/>
    </source>
</evidence>
<dbReference type="EMBL" id="ABJB010148988">
    <property type="status" value="NOT_ANNOTATED_CDS"/>
    <property type="molecule type" value="Genomic_DNA"/>
</dbReference>
<keyword evidence="3" id="KW-0732">Signal</keyword>
<dbReference type="EMBL" id="ABJB010855522">
    <property type="status" value="NOT_ANNOTATED_CDS"/>
    <property type="molecule type" value="Genomic_DNA"/>
</dbReference>
<dbReference type="FunCoup" id="B7PBS6">
    <property type="interactions" value="9"/>
</dbReference>
<dbReference type="Proteomes" id="UP000001555">
    <property type="component" value="Unassembled WGS sequence"/>
</dbReference>
<dbReference type="InParanoid" id="B7PBS6"/>
<dbReference type="EMBL" id="ABJB010245254">
    <property type="status" value="NOT_ANNOTATED_CDS"/>
    <property type="molecule type" value="Genomic_DNA"/>
</dbReference>
<dbReference type="OrthoDB" id="6369184at2759"/>
<feature type="signal peptide" evidence="3">
    <location>
        <begin position="1"/>
        <end position="28"/>
    </location>
</feature>
<dbReference type="InterPro" id="IPR000859">
    <property type="entry name" value="CUB_dom"/>
</dbReference>
<organism>
    <name type="scientific">Ixodes scapularis</name>
    <name type="common">Black-legged tick</name>
    <name type="synonym">Deer tick</name>
    <dbReference type="NCBI Taxonomy" id="6945"/>
    <lineage>
        <taxon>Eukaryota</taxon>
        <taxon>Metazoa</taxon>
        <taxon>Ecdysozoa</taxon>
        <taxon>Arthropoda</taxon>
        <taxon>Chelicerata</taxon>
        <taxon>Arachnida</taxon>
        <taxon>Acari</taxon>
        <taxon>Parasitiformes</taxon>
        <taxon>Ixodida</taxon>
        <taxon>Ixodoidea</taxon>
        <taxon>Ixodidae</taxon>
        <taxon>Ixodinae</taxon>
        <taxon>Ixodes</taxon>
    </lineage>
</organism>
<dbReference type="EnsemblMetazoa" id="ISCW016962-RA">
    <property type="protein sequence ID" value="ISCW016962-PA"/>
    <property type="gene ID" value="ISCW016962"/>
</dbReference>
<gene>
    <name evidence="5" type="ORF">IscW_ISCW016962</name>
</gene>
<dbReference type="HOGENOM" id="CLU_020044_2_0_1"/>
<dbReference type="GO" id="GO:0005886">
    <property type="term" value="C:plasma membrane"/>
    <property type="evidence" value="ECO:0000318"/>
    <property type="project" value="GO_Central"/>
</dbReference>
<evidence type="ECO:0000313" key="5">
    <source>
        <dbReference type="EMBL" id="EEC04048.1"/>
    </source>
</evidence>
<evidence type="ECO:0000259" key="4">
    <source>
        <dbReference type="PROSITE" id="PS01180"/>
    </source>
</evidence>
<dbReference type="EMBL" id="ABJB010493166">
    <property type="status" value="NOT_ANNOTATED_CDS"/>
    <property type="molecule type" value="Genomic_DNA"/>
</dbReference>
<dbReference type="EMBL" id="ABJB010690807">
    <property type="status" value="NOT_ANNOTATED_CDS"/>
    <property type="molecule type" value="Genomic_DNA"/>
</dbReference>
<dbReference type="SUPFAM" id="SSF49854">
    <property type="entry name" value="Spermadhesin, CUB domain"/>
    <property type="match status" value="4"/>
</dbReference>
<dbReference type="AlphaFoldDB" id="B7PBS6"/>
<dbReference type="Gene3D" id="2.60.120.290">
    <property type="entry name" value="Spermadhesin, CUB domain"/>
    <property type="match status" value="4"/>
</dbReference>
<reference evidence="6" key="2">
    <citation type="submission" date="2020-05" db="UniProtKB">
        <authorList>
            <consortium name="EnsemblMetazoa"/>
        </authorList>
    </citation>
    <scope>IDENTIFICATION</scope>
    <source>
        <strain evidence="6">wikel</strain>
    </source>
</reference>
<feature type="chain" id="PRO_5010826004" description="CUB domain-containing protein" evidence="3">
    <location>
        <begin position="29"/>
        <end position="506"/>
    </location>
</feature>
<dbReference type="VEuPathDB" id="VectorBase:ISCW016962"/>